<sequence length="294" mass="32291">MKNTMKFWLVSLLAITMLAVGCGGPAKTDSATNPAKLKIALLPDESPSTVIKNNEKLKEYLASVLKKDVELIVTTDYSSMIEAMRKGQIDIAYFGPLSYILLKQKMADVEPFAAKLEKGSPTYQGVIIASAASGISELSDIKGKTMAYGDQASTSSHLIPKQILLENKLKAGQDYKEVFVGAHDAVLKAVQNGNAQAGGLSKPIYDQLVEKKVVDTDKVKVIKLSPQYPNYPWVMRTSLDKNLQENIRQAFYGLKDKDILKALKADGFASIQDKDYDVIRNMVKILGIDLEKAQ</sequence>
<dbReference type="Gene3D" id="3.40.190.10">
    <property type="entry name" value="Periplasmic binding protein-like II"/>
    <property type="match status" value="2"/>
</dbReference>
<evidence type="ECO:0000256" key="1">
    <source>
        <dbReference type="ARBA" id="ARBA00007162"/>
    </source>
</evidence>
<evidence type="ECO:0000256" key="2">
    <source>
        <dbReference type="ARBA" id="ARBA00022729"/>
    </source>
</evidence>
<dbReference type="InterPro" id="IPR001638">
    <property type="entry name" value="Solute-binding_3/MltF_N"/>
</dbReference>
<reference evidence="5 6" key="1">
    <citation type="submission" date="2016-10" db="EMBL/GenBank/DDBJ databases">
        <authorList>
            <person name="de Groot N.N."/>
        </authorList>
    </citation>
    <scope>NUCLEOTIDE SEQUENCE [LARGE SCALE GENOMIC DNA]</scope>
    <source>
        <strain evidence="5 6">DSM 1736</strain>
    </source>
</reference>
<dbReference type="PANTHER" id="PTHR35841:SF1">
    <property type="entry name" value="PHOSPHONATES-BINDING PERIPLASMIC PROTEIN"/>
    <property type="match status" value="1"/>
</dbReference>
<dbReference type="GO" id="GO:0043190">
    <property type="term" value="C:ATP-binding cassette (ABC) transporter complex"/>
    <property type="evidence" value="ECO:0007669"/>
    <property type="project" value="InterPro"/>
</dbReference>
<dbReference type="GO" id="GO:0055085">
    <property type="term" value="P:transmembrane transport"/>
    <property type="evidence" value="ECO:0007669"/>
    <property type="project" value="InterPro"/>
</dbReference>
<evidence type="ECO:0000259" key="4">
    <source>
        <dbReference type="SMART" id="SM00062"/>
    </source>
</evidence>
<dbReference type="EMBL" id="FNHB01000011">
    <property type="protein sequence ID" value="SDN06381.1"/>
    <property type="molecule type" value="Genomic_DNA"/>
</dbReference>
<dbReference type="Proteomes" id="UP000214880">
    <property type="component" value="Unassembled WGS sequence"/>
</dbReference>
<accession>A0A1G9YCZ6</accession>
<feature type="domain" description="Solute-binding protein family 3/N-terminal" evidence="4">
    <location>
        <begin position="36"/>
        <end position="271"/>
    </location>
</feature>
<keyword evidence="6" id="KW-1185">Reference proteome</keyword>
<comment type="similarity">
    <text evidence="1">Belongs to the phosphate/phosphite/phosphonate binding protein family.</text>
</comment>
<dbReference type="CDD" id="cd13572">
    <property type="entry name" value="PBP2_PnhD_2"/>
    <property type="match status" value="1"/>
</dbReference>
<evidence type="ECO:0000313" key="6">
    <source>
        <dbReference type="Proteomes" id="UP000214880"/>
    </source>
</evidence>
<dbReference type="PROSITE" id="PS51257">
    <property type="entry name" value="PROKAR_LIPOPROTEIN"/>
    <property type="match status" value="1"/>
</dbReference>
<feature type="signal peptide" evidence="3">
    <location>
        <begin position="1"/>
        <end position="21"/>
    </location>
</feature>
<dbReference type="InterPro" id="IPR005770">
    <property type="entry name" value="PhnD"/>
</dbReference>
<dbReference type="NCBIfam" id="TIGR01098">
    <property type="entry name" value="3A0109s03R"/>
    <property type="match status" value="1"/>
</dbReference>
<organism evidence="5 6">
    <name type="scientific">Dendrosporobacter quercicolus</name>
    <dbReference type="NCBI Taxonomy" id="146817"/>
    <lineage>
        <taxon>Bacteria</taxon>
        <taxon>Bacillati</taxon>
        <taxon>Bacillota</taxon>
        <taxon>Negativicutes</taxon>
        <taxon>Selenomonadales</taxon>
        <taxon>Sporomusaceae</taxon>
        <taxon>Dendrosporobacter</taxon>
    </lineage>
</organism>
<evidence type="ECO:0000313" key="5">
    <source>
        <dbReference type="EMBL" id="SDN06381.1"/>
    </source>
</evidence>
<gene>
    <name evidence="5" type="ORF">SAMN04488502_11146</name>
</gene>
<proteinExistence type="inferred from homology"/>
<keyword evidence="2 3" id="KW-0732">Signal</keyword>
<dbReference type="AlphaFoldDB" id="A0A1G9YCZ6"/>
<dbReference type="SUPFAM" id="SSF53850">
    <property type="entry name" value="Periplasmic binding protein-like II"/>
    <property type="match status" value="1"/>
</dbReference>
<dbReference type="SMART" id="SM00062">
    <property type="entry name" value="PBPb"/>
    <property type="match status" value="1"/>
</dbReference>
<name>A0A1G9YCZ6_9FIRM</name>
<dbReference type="PANTHER" id="PTHR35841">
    <property type="entry name" value="PHOSPHONATES-BINDING PERIPLASMIC PROTEIN"/>
    <property type="match status" value="1"/>
</dbReference>
<dbReference type="Pfam" id="PF12974">
    <property type="entry name" value="Phosphonate-bd"/>
    <property type="match status" value="1"/>
</dbReference>
<protein>
    <submittedName>
        <fullName evidence="5">Phosphonate transport system substrate-binding protein</fullName>
    </submittedName>
</protein>
<feature type="chain" id="PRO_5038551985" evidence="3">
    <location>
        <begin position="22"/>
        <end position="294"/>
    </location>
</feature>
<evidence type="ECO:0000256" key="3">
    <source>
        <dbReference type="SAM" id="SignalP"/>
    </source>
</evidence>
<dbReference type="STRING" id="146817.SAMN04488502_11146"/>